<dbReference type="AlphaFoldDB" id="A0AAU8JT15"/>
<protein>
    <submittedName>
        <fullName evidence="1">Uncharacterized protein</fullName>
    </submittedName>
</protein>
<accession>A0AAU8JT15</accession>
<name>A0AAU8JT15_9ACTN</name>
<dbReference type="KEGG" id="kcm:ABWK59_04755"/>
<reference evidence="1" key="1">
    <citation type="submission" date="2024-06" db="EMBL/GenBank/DDBJ databases">
        <title>The genome sequences of Kitasatospora sp. strain HUAS MG31.</title>
        <authorList>
            <person name="Mo P."/>
        </authorList>
    </citation>
    <scope>NUCLEOTIDE SEQUENCE</scope>
    <source>
        <strain evidence="1">HUAS MG31</strain>
    </source>
</reference>
<dbReference type="EMBL" id="CP159872">
    <property type="protein sequence ID" value="XCM78288.1"/>
    <property type="molecule type" value="Genomic_DNA"/>
</dbReference>
<proteinExistence type="predicted"/>
<sequence length="73" mass="7706">MPAAPGADARSVSVDEEVLELAVVLLGQFSLAFGDEPIGTAAMTVADRLQLSVPMVSLLALKNKLEARNLDLR</sequence>
<evidence type="ECO:0000313" key="1">
    <source>
        <dbReference type="EMBL" id="XCM78288.1"/>
    </source>
</evidence>
<dbReference type="RefSeq" id="WP_354638060.1">
    <property type="nucleotide sequence ID" value="NZ_CP159872.1"/>
</dbReference>
<organism evidence="1">
    <name type="scientific">Kitasatospora camelliae</name>
    <dbReference type="NCBI Taxonomy" id="3156397"/>
    <lineage>
        <taxon>Bacteria</taxon>
        <taxon>Bacillati</taxon>
        <taxon>Actinomycetota</taxon>
        <taxon>Actinomycetes</taxon>
        <taxon>Kitasatosporales</taxon>
        <taxon>Streptomycetaceae</taxon>
        <taxon>Kitasatospora</taxon>
    </lineage>
</organism>
<gene>
    <name evidence="1" type="ORF">ABWK59_04755</name>
</gene>